<accession>A0A009HJ19</accession>
<proteinExistence type="inferred from homology"/>
<keyword evidence="4" id="KW-1133">Transmembrane helix</keyword>
<keyword evidence="3" id="KW-0812">Transmembrane</keyword>
<comment type="caution">
    <text evidence="6">The sequence shown here is derived from an EMBL/GenBank/DDBJ whole genome shotgun (WGS) entry which is preliminary data.</text>
</comment>
<evidence type="ECO:0000256" key="2">
    <source>
        <dbReference type="ARBA" id="ARBA00008854"/>
    </source>
</evidence>
<evidence type="ECO:0000256" key="3">
    <source>
        <dbReference type="ARBA" id="ARBA00022692"/>
    </source>
</evidence>
<protein>
    <submittedName>
        <fullName evidence="6">LemA family protein</fullName>
    </submittedName>
</protein>
<dbReference type="InterPro" id="IPR007156">
    <property type="entry name" value="MamQ_LemA"/>
</dbReference>
<dbReference type="GO" id="GO:0016020">
    <property type="term" value="C:membrane"/>
    <property type="evidence" value="ECO:0007669"/>
    <property type="project" value="UniProtKB-SubCell"/>
</dbReference>
<sequence length="189" mass="22024">MTGLFIFLGIFVVLIAWGIHIRNNIVRYFNATKRAWAEVANFERQKVKTLEALETTLNQYTQFEKSTLEQVTALRQQILSLNVDHTDIAQLQQIEKMSKELIRSLNVVVENYPELKADTLYSKMMDDIQEQNENVGAAISIFNRNVEVFNNQIEVFPNNIINTMTLSKKTIRPFRDNLVTDNFDYKPNF</sequence>
<keyword evidence="5" id="KW-0472">Membrane</keyword>
<gene>
    <name evidence="6" type="ORF">J512_3434</name>
</gene>
<dbReference type="PATRIC" id="fig|1310613.3.peg.3298"/>
<evidence type="ECO:0000256" key="4">
    <source>
        <dbReference type="ARBA" id="ARBA00022989"/>
    </source>
</evidence>
<dbReference type="PANTHER" id="PTHR34478">
    <property type="entry name" value="PROTEIN LEMA"/>
    <property type="match status" value="1"/>
</dbReference>
<comment type="similarity">
    <text evidence="2">Belongs to the LemA family.</text>
</comment>
<dbReference type="Proteomes" id="UP000020595">
    <property type="component" value="Unassembled WGS sequence"/>
</dbReference>
<name>A0A009HJ19_ACIB9</name>
<reference evidence="6 7" key="1">
    <citation type="submission" date="2014-02" db="EMBL/GenBank/DDBJ databases">
        <title>Comparative genomics and transcriptomics to identify genetic mechanisms underlying the emergence of carbapenem resistant Acinetobacter baumannii (CRAb).</title>
        <authorList>
            <person name="Harris A.D."/>
            <person name="Johnson K.J."/>
            <person name="George J."/>
            <person name="Shefchek K."/>
            <person name="Daugherty S.C."/>
            <person name="Parankush S."/>
            <person name="Sadzewicz L."/>
            <person name="Tallon L."/>
            <person name="Sengamalay N."/>
            <person name="Hazen T.H."/>
            <person name="Rasko D.A."/>
        </authorList>
    </citation>
    <scope>NUCLEOTIDE SEQUENCE [LARGE SCALE GENOMIC DNA]</scope>
    <source>
        <strain evidence="6 7">1295743</strain>
    </source>
</reference>
<dbReference type="Gene3D" id="1.20.1440.20">
    <property type="entry name" value="LemA-like domain"/>
    <property type="match status" value="1"/>
</dbReference>
<dbReference type="EMBL" id="JEWH01000059">
    <property type="protein sequence ID" value="EXB04147.1"/>
    <property type="molecule type" value="Genomic_DNA"/>
</dbReference>
<organism evidence="6 7">
    <name type="scientific">Acinetobacter baumannii (strain 1295743)</name>
    <dbReference type="NCBI Taxonomy" id="1310613"/>
    <lineage>
        <taxon>Bacteria</taxon>
        <taxon>Pseudomonadati</taxon>
        <taxon>Pseudomonadota</taxon>
        <taxon>Gammaproteobacteria</taxon>
        <taxon>Moraxellales</taxon>
        <taxon>Moraxellaceae</taxon>
        <taxon>Acinetobacter</taxon>
        <taxon>Acinetobacter calcoaceticus/baumannii complex</taxon>
    </lineage>
</organism>
<dbReference type="PANTHER" id="PTHR34478:SF1">
    <property type="entry name" value="PROTEIN LEMA"/>
    <property type="match status" value="1"/>
</dbReference>
<evidence type="ECO:0000313" key="7">
    <source>
        <dbReference type="Proteomes" id="UP000020595"/>
    </source>
</evidence>
<evidence type="ECO:0000256" key="1">
    <source>
        <dbReference type="ARBA" id="ARBA00004167"/>
    </source>
</evidence>
<dbReference type="InterPro" id="IPR023353">
    <property type="entry name" value="LemA-like_dom_sf"/>
</dbReference>
<dbReference type="AlphaFoldDB" id="A0A009HJ19"/>
<dbReference type="Pfam" id="PF04011">
    <property type="entry name" value="LemA"/>
    <property type="match status" value="1"/>
</dbReference>
<evidence type="ECO:0000313" key="6">
    <source>
        <dbReference type="EMBL" id="EXB04147.1"/>
    </source>
</evidence>
<dbReference type="RefSeq" id="WP_002046674.1">
    <property type="nucleotide sequence ID" value="NZ_JEWH01000059.1"/>
</dbReference>
<comment type="subcellular location">
    <subcellularLocation>
        <location evidence="1">Membrane</location>
        <topology evidence="1">Single-pass membrane protein</topology>
    </subcellularLocation>
</comment>
<evidence type="ECO:0000256" key="5">
    <source>
        <dbReference type="ARBA" id="ARBA00023136"/>
    </source>
</evidence>
<dbReference type="SUPFAM" id="SSF140478">
    <property type="entry name" value="LemA-like"/>
    <property type="match status" value="1"/>
</dbReference>